<keyword evidence="2" id="KW-0677">Repeat</keyword>
<evidence type="ECO:0000256" key="3">
    <source>
        <dbReference type="HAMAP-Rule" id="MF_03037"/>
    </source>
</evidence>
<comment type="similarity">
    <text evidence="3">Belongs to the WD repeat CIA1 family.</text>
</comment>
<evidence type="ECO:0000256" key="1">
    <source>
        <dbReference type="ARBA" id="ARBA00022574"/>
    </source>
</evidence>
<dbReference type="Pfam" id="PF00400">
    <property type="entry name" value="WD40"/>
    <property type="match status" value="5"/>
</dbReference>
<reference evidence="5 6" key="1">
    <citation type="submission" date="2024-06" db="EMBL/GenBank/DDBJ databases">
        <title>Complete genome of Phlyctema vagabunda strain 19-DSS-EL-015.</title>
        <authorList>
            <person name="Fiorenzani C."/>
        </authorList>
    </citation>
    <scope>NUCLEOTIDE SEQUENCE [LARGE SCALE GENOMIC DNA]</scope>
    <source>
        <strain evidence="5 6">19-DSS-EL-015</strain>
    </source>
</reference>
<dbReference type="CDD" id="cd00200">
    <property type="entry name" value="WD40"/>
    <property type="match status" value="1"/>
</dbReference>
<feature type="repeat" description="WD" evidence="4">
    <location>
        <begin position="195"/>
        <end position="231"/>
    </location>
</feature>
<proteinExistence type="inferred from homology"/>
<comment type="caution">
    <text evidence="5">The sequence shown here is derived from an EMBL/GenBank/DDBJ whole genome shotgun (WGS) entry which is preliminary data.</text>
</comment>
<protein>
    <recommendedName>
        <fullName evidence="3">Probable cytosolic iron-sulfur protein assembly protein 1</fullName>
    </recommendedName>
</protein>
<dbReference type="PRINTS" id="PR00320">
    <property type="entry name" value="GPROTEINBRPT"/>
</dbReference>
<dbReference type="InterPro" id="IPR036322">
    <property type="entry name" value="WD40_repeat_dom_sf"/>
</dbReference>
<dbReference type="SMART" id="SM00320">
    <property type="entry name" value="WD40"/>
    <property type="match status" value="7"/>
</dbReference>
<dbReference type="PROSITE" id="PS50294">
    <property type="entry name" value="WD_REPEATS_REGION"/>
    <property type="match status" value="1"/>
</dbReference>
<dbReference type="InterPro" id="IPR001680">
    <property type="entry name" value="WD40_rpt"/>
</dbReference>
<sequence length="420" mass="45946">MASEAGPIASKTRLVHLADFKPPSSARAWASIPNPNGLPLIATATSEKTVRVYSLANFTLHSTLDGGHSRSVRSVAWKPVAKDTGILSIATGSFDSTMGIWRRKEGEGASGNGGGGSLEVEVTRNGVVSDGADDSEDGDDWDFSIVLEGHDSEVKHVAYSPSGQWLASCSRDKSIWIWEEIGEDGDDEFETVAVLQEHTADVKCVCWRAQGDNDNSEVLASSSYDDTIRLWREEGDGEWGCFAVMEGHDGIVWSLDWEPEISMREFGSRETPRLISSSADSTIRVWSQAPEAPQPNKPSFYNSGIPSTMRPAPAEETWICTSVLPKVHEFPIYSVSWSKKTGRIVSAGCDGKVIIYEEKKTSDTETEWVIVSTLEGAHGPYELNHVTWCMRYDTGKKEEGEEMVITTGDDGVVKAWAIES</sequence>
<keyword evidence="6" id="KW-1185">Reference proteome</keyword>
<dbReference type="SUPFAM" id="SSF50978">
    <property type="entry name" value="WD40 repeat-like"/>
    <property type="match status" value="1"/>
</dbReference>
<evidence type="ECO:0000313" key="6">
    <source>
        <dbReference type="Proteomes" id="UP001629113"/>
    </source>
</evidence>
<keyword evidence="1 4" id="KW-0853">WD repeat</keyword>
<dbReference type="EMBL" id="JBFCZG010000001">
    <property type="protein sequence ID" value="KAL3427723.1"/>
    <property type="molecule type" value="Genomic_DNA"/>
</dbReference>
<dbReference type="InterPro" id="IPR020472">
    <property type="entry name" value="WD40_PAC1"/>
</dbReference>
<dbReference type="PROSITE" id="PS50082">
    <property type="entry name" value="WD_REPEATS_2"/>
    <property type="match status" value="3"/>
</dbReference>
<dbReference type="HAMAP" id="MF_03037">
    <property type="entry name" value="ciao1"/>
    <property type="match status" value="1"/>
</dbReference>
<feature type="repeat" description="WD" evidence="4">
    <location>
        <begin position="147"/>
        <end position="179"/>
    </location>
</feature>
<dbReference type="Proteomes" id="UP001629113">
    <property type="component" value="Unassembled WGS sequence"/>
</dbReference>
<accession>A0ABR4PWI9</accession>
<dbReference type="InterPro" id="IPR015943">
    <property type="entry name" value="WD40/YVTN_repeat-like_dom_sf"/>
</dbReference>
<dbReference type="InterPro" id="IPR028608">
    <property type="entry name" value="CIAO1/Cia1"/>
</dbReference>
<gene>
    <name evidence="3" type="primary">CIA1</name>
    <name evidence="5" type="ORF">PVAG01_01232</name>
</gene>
<evidence type="ECO:0000313" key="5">
    <source>
        <dbReference type="EMBL" id="KAL3427723.1"/>
    </source>
</evidence>
<dbReference type="Gene3D" id="2.130.10.10">
    <property type="entry name" value="YVTN repeat-like/Quinoprotein amine dehydrogenase"/>
    <property type="match status" value="1"/>
</dbReference>
<dbReference type="PANTHER" id="PTHR19920:SF0">
    <property type="entry name" value="CYTOSOLIC IRON-SULFUR PROTEIN ASSEMBLY PROTEIN CIAO1-RELATED"/>
    <property type="match status" value="1"/>
</dbReference>
<feature type="repeat" description="WD" evidence="4">
    <location>
        <begin position="245"/>
        <end position="287"/>
    </location>
</feature>
<dbReference type="PANTHER" id="PTHR19920">
    <property type="entry name" value="WD40 PROTEIN CIAO1"/>
    <property type="match status" value="1"/>
</dbReference>
<name>A0ABR4PWI9_9HELO</name>
<evidence type="ECO:0000256" key="2">
    <source>
        <dbReference type="ARBA" id="ARBA00022737"/>
    </source>
</evidence>
<evidence type="ECO:0000256" key="4">
    <source>
        <dbReference type="PROSITE-ProRule" id="PRU00221"/>
    </source>
</evidence>
<comment type="function">
    <text evidence="3">Essential component of the cytosolic iron-sulfur (Fe/S) protein assembly machinery. Required for the maturation of extramitochondrial Fe/S proteins.</text>
</comment>
<organism evidence="5 6">
    <name type="scientific">Phlyctema vagabunda</name>
    <dbReference type="NCBI Taxonomy" id="108571"/>
    <lineage>
        <taxon>Eukaryota</taxon>
        <taxon>Fungi</taxon>
        <taxon>Dikarya</taxon>
        <taxon>Ascomycota</taxon>
        <taxon>Pezizomycotina</taxon>
        <taxon>Leotiomycetes</taxon>
        <taxon>Helotiales</taxon>
        <taxon>Dermateaceae</taxon>
        <taxon>Phlyctema</taxon>
    </lineage>
</organism>